<comment type="caution">
    <text evidence="2">The sequence shown here is derived from an EMBL/GenBank/DDBJ whole genome shotgun (WGS) entry which is preliminary data.</text>
</comment>
<evidence type="ECO:0000259" key="1">
    <source>
        <dbReference type="PROSITE" id="PS51186"/>
    </source>
</evidence>
<dbReference type="Pfam" id="PF13302">
    <property type="entry name" value="Acetyltransf_3"/>
    <property type="match status" value="1"/>
</dbReference>
<dbReference type="PANTHER" id="PTHR43792">
    <property type="entry name" value="GNAT FAMILY, PUTATIVE (AFU_ORTHOLOGUE AFUA_3G00765)-RELATED-RELATED"/>
    <property type="match status" value="1"/>
</dbReference>
<proteinExistence type="predicted"/>
<gene>
    <name evidence="2" type="ORF">KQI42_11850</name>
</gene>
<dbReference type="PROSITE" id="PS51186">
    <property type="entry name" value="GNAT"/>
    <property type="match status" value="1"/>
</dbReference>
<feature type="domain" description="N-acetyltransferase" evidence="1">
    <location>
        <begin position="9"/>
        <end position="176"/>
    </location>
</feature>
<dbReference type="InterPro" id="IPR000182">
    <property type="entry name" value="GNAT_dom"/>
</dbReference>
<evidence type="ECO:0000313" key="3">
    <source>
        <dbReference type="Proteomes" id="UP000749471"/>
    </source>
</evidence>
<evidence type="ECO:0000313" key="2">
    <source>
        <dbReference type="EMBL" id="MBU5438710.1"/>
    </source>
</evidence>
<sequence>MYIIETNRLGLRNWMDTDIPVFVEMNKDLKVMEYFPKVLSEEETMVMIDRVKQHFIDNGFGLFAVELKETNEFIGFVGLSIPKFEADFTPCVEIGWRLAHKHWGKGYAPEAAEACLNYGFDNLGLKEIVSFTSVLNKGSMRVMEKIGMKYVKEFDHPNVEPDSRLKKHVLYVKKAKDRY</sequence>
<dbReference type="EMBL" id="JAHLPM010000009">
    <property type="protein sequence ID" value="MBU5438710.1"/>
    <property type="molecule type" value="Genomic_DNA"/>
</dbReference>
<accession>A0ABS6E718</accession>
<dbReference type="RefSeq" id="WP_216520008.1">
    <property type="nucleotide sequence ID" value="NZ_JAHLPM010000009.1"/>
</dbReference>
<reference evidence="2 3" key="1">
    <citation type="submission" date="2021-06" db="EMBL/GenBank/DDBJ databases">
        <authorList>
            <person name="Sun Q."/>
            <person name="Li D."/>
        </authorList>
    </citation>
    <scope>NUCLEOTIDE SEQUENCE [LARGE SCALE GENOMIC DNA]</scope>
    <source>
        <strain evidence="2 3">MSJ-40</strain>
    </source>
</reference>
<dbReference type="Proteomes" id="UP000749471">
    <property type="component" value="Unassembled WGS sequence"/>
</dbReference>
<protein>
    <submittedName>
        <fullName evidence="2">GNAT family N-acetyltransferase</fullName>
    </submittedName>
</protein>
<dbReference type="InterPro" id="IPR051531">
    <property type="entry name" value="N-acetyltransferase"/>
</dbReference>
<keyword evidence="3" id="KW-1185">Reference proteome</keyword>
<dbReference type="PANTHER" id="PTHR43792:SF1">
    <property type="entry name" value="N-ACETYLTRANSFERASE DOMAIN-CONTAINING PROTEIN"/>
    <property type="match status" value="1"/>
</dbReference>
<organism evidence="2 3">
    <name type="scientific">Tissierella simiarum</name>
    <dbReference type="NCBI Taxonomy" id="2841534"/>
    <lineage>
        <taxon>Bacteria</taxon>
        <taxon>Bacillati</taxon>
        <taxon>Bacillota</taxon>
        <taxon>Tissierellia</taxon>
        <taxon>Tissierellales</taxon>
        <taxon>Tissierellaceae</taxon>
        <taxon>Tissierella</taxon>
    </lineage>
</organism>
<name>A0ABS6E718_9FIRM</name>